<evidence type="ECO:0000313" key="2">
    <source>
        <dbReference type="EMBL" id="QAA34003.1"/>
    </source>
</evidence>
<name>A0A410DXR0_9CLOT</name>
<dbReference type="OrthoDB" id="9808140at2"/>
<dbReference type="PANTHER" id="PTHR43591">
    <property type="entry name" value="METHYLTRANSFERASE"/>
    <property type="match status" value="1"/>
</dbReference>
<proteinExistence type="predicted"/>
<dbReference type="Gene3D" id="3.40.50.150">
    <property type="entry name" value="Vaccinia Virus protein VP39"/>
    <property type="match status" value="1"/>
</dbReference>
<dbReference type="SUPFAM" id="SSF53335">
    <property type="entry name" value="S-adenosyl-L-methionine-dependent methyltransferases"/>
    <property type="match status" value="1"/>
</dbReference>
<reference evidence="2 3" key="1">
    <citation type="submission" date="2018-01" db="EMBL/GenBank/DDBJ databases">
        <title>Genome Sequencing and Assembly of Anaerobacter polyendosporus strain CT4.</title>
        <authorList>
            <person name="Tachaapaikoon C."/>
            <person name="Sutheeworapong S."/>
            <person name="Jenjaroenpun P."/>
            <person name="Wongsurawat T."/>
            <person name="Nookeaw I."/>
            <person name="Cheawchanlertfa P."/>
            <person name="Kosugi A."/>
            <person name="Cheevadhanarak S."/>
            <person name="Ratanakhanokchai K."/>
        </authorList>
    </citation>
    <scope>NUCLEOTIDE SEQUENCE [LARGE SCALE GENOMIC DNA]</scope>
    <source>
        <strain evidence="2 3">CT4</strain>
    </source>
</reference>
<dbReference type="InterPro" id="IPR013216">
    <property type="entry name" value="Methyltransf_11"/>
</dbReference>
<dbReference type="AlphaFoldDB" id="A0A410DXR0"/>
<keyword evidence="2" id="KW-0808">Transferase</keyword>
<dbReference type="PANTHER" id="PTHR43591:SF110">
    <property type="entry name" value="RHODANESE DOMAIN-CONTAINING PROTEIN"/>
    <property type="match status" value="1"/>
</dbReference>
<keyword evidence="3" id="KW-1185">Reference proteome</keyword>
<dbReference type="CDD" id="cd02440">
    <property type="entry name" value="AdoMet_MTases"/>
    <property type="match status" value="1"/>
</dbReference>
<accession>A0A410DXR0</accession>
<dbReference type="Pfam" id="PF08241">
    <property type="entry name" value="Methyltransf_11"/>
    <property type="match status" value="1"/>
</dbReference>
<sequence length="208" mass="23891">MRNKEIYKEKTKETFDKQAKIYDATYYGKHASKLYTKVIDKVEGLNCSNVLDVGCGTGNILSLLANEDNLKLFGMDFSQAMLDKAKEKLKDRAELKFGDSEHIPWEDNHFDGLICTDSFHHYTEPKKVLKEMARVLRPNGSLIIGDPWLISPFKTIGNWSLKFSKGGDYRIYSKKEITELLIDCGFDCIDWKLVNLNSFILSAKIIKY</sequence>
<dbReference type="InterPro" id="IPR029063">
    <property type="entry name" value="SAM-dependent_MTases_sf"/>
</dbReference>
<organism evidence="2 3">
    <name type="scientific">Clostridium manihotivorum</name>
    <dbReference type="NCBI Taxonomy" id="2320868"/>
    <lineage>
        <taxon>Bacteria</taxon>
        <taxon>Bacillati</taxon>
        <taxon>Bacillota</taxon>
        <taxon>Clostridia</taxon>
        <taxon>Eubacteriales</taxon>
        <taxon>Clostridiaceae</taxon>
        <taxon>Clostridium</taxon>
    </lineage>
</organism>
<dbReference type="EMBL" id="CP025746">
    <property type="protein sequence ID" value="QAA34003.1"/>
    <property type="molecule type" value="Genomic_DNA"/>
</dbReference>
<dbReference type="KEGG" id="cmah:C1I91_21570"/>
<evidence type="ECO:0000313" key="3">
    <source>
        <dbReference type="Proteomes" id="UP000286268"/>
    </source>
</evidence>
<dbReference type="Proteomes" id="UP000286268">
    <property type="component" value="Chromosome"/>
</dbReference>
<protein>
    <submittedName>
        <fullName evidence="2">SAM-dependent methyltransferase</fullName>
    </submittedName>
</protein>
<dbReference type="RefSeq" id="WP_128214724.1">
    <property type="nucleotide sequence ID" value="NZ_CP025746.1"/>
</dbReference>
<evidence type="ECO:0000259" key="1">
    <source>
        <dbReference type="Pfam" id="PF08241"/>
    </source>
</evidence>
<keyword evidence="2" id="KW-0489">Methyltransferase</keyword>
<feature type="domain" description="Methyltransferase type 11" evidence="1">
    <location>
        <begin position="51"/>
        <end position="144"/>
    </location>
</feature>
<gene>
    <name evidence="2" type="ORF">C1I91_21570</name>
</gene>
<dbReference type="GO" id="GO:0032259">
    <property type="term" value="P:methylation"/>
    <property type="evidence" value="ECO:0007669"/>
    <property type="project" value="UniProtKB-KW"/>
</dbReference>
<dbReference type="GO" id="GO:0008757">
    <property type="term" value="F:S-adenosylmethionine-dependent methyltransferase activity"/>
    <property type="evidence" value="ECO:0007669"/>
    <property type="project" value="InterPro"/>
</dbReference>